<reference evidence="7" key="1">
    <citation type="submission" date="2020-05" db="EMBL/GenBank/DDBJ databases">
        <authorList>
            <person name="Chiriac C."/>
            <person name="Salcher M."/>
            <person name="Ghai R."/>
            <person name="Kavagutti S V."/>
        </authorList>
    </citation>
    <scope>NUCLEOTIDE SEQUENCE</scope>
</reference>
<dbReference type="PRINTS" id="PR00335">
    <property type="entry name" value="KUPTAKETRKA"/>
</dbReference>
<dbReference type="AlphaFoldDB" id="A0A6J6F7X1"/>
<dbReference type="PROSITE" id="PS51201">
    <property type="entry name" value="RCK_N"/>
    <property type="match status" value="1"/>
</dbReference>
<evidence type="ECO:0000313" key="7">
    <source>
        <dbReference type="EMBL" id="CAB4585022.1"/>
    </source>
</evidence>
<dbReference type="InterPro" id="IPR006037">
    <property type="entry name" value="RCK_C"/>
</dbReference>
<dbReference type="InterPro" id="IPR050721">
    <property type="entry name" value="Trk_Ktr_HKT_K-transport"/>
</dbReference>
<sequence length="223" mass="24277">MHVVVVGCGRVGSGLAATLVEQGHTVSVIDRKATAFRRLPENFSGDTIVGVGFDRTRLRAAGIERADALAAVTNGDNSNILIARTAREFFHVDRVVARIYDQRRAAIYERLGISTVATVQWAIERVLRRIQPDTDGVEWVDPSARVCLVERVVPVSWAGRPLIELESEGRSRVVAFTRLGVAQLVSPALLAQEGDIVWVAIDGDHIGEFDRHLAAAPTQGGQH</sequence>
<evidence type="ECO:0000313" key="6">
    <source>
        <dbReference type="EMBL" id="CAB4581599.1"/>
    </source>
</evidence>
<dbReference type="PANTHER" id="PTHR43833:SF8">
    <property type="entry name" value="TRK SYSTEM POTASSIUM UPTAKE PROTEIN TRKA"/>
    <property type="match status" value="1"/>
</dbReference>
<dbReference type="InterPro" id="IPR036291">
    <property type="entry name" value="NAD(P)-bd_dom_sf"/>
</dbReference>
<dbReference type="SUPFAM" id="SSF51735">
    <property type="entry name" value="NAD(P)-binding Rossmann-fold domains"/>
    <property type="match status" value="1"/>
</dbReference>
<dbReference type="InterPro" id="IPR003148">
    <property type="entry name" value="RCK_N"/>
</dbReference>
<evidence type="ECO:0000256" key="2">
    <source>
        <dbReference type="ARBA" id="ARBA00022958"/>
    </source>
</evidence>
<dbReference type="PROSITE" id="PS51202">
    <property type="entry name" value="RCK_C"/>
    <property type="match status" value="1"/>
</dbReference>
<feature type="domain" description="RCK N-terminal" evidence="4">
    <location>
        <begin position="1"/>
        <end position="118"/>
    </location>
</feature>
<dbReference type="Gene3D" id="3.40.50.720">
    <property type="entry name" value="NAD(P)-binding Rossmann-like Domain"/>
    <property type="match status" value="1"/>
</dbReference>
<protein>
    <submittedName>
        <fullName evidence="7">Unannotated protein</fullName>
    </submittedName>
</protein>
<gene>
    <name evidence="6" type="ORF">UFOPK1603_01827</name>
    <name evidence="7" type="ORF">UFOPK1711_01458</name>
</gene>
<keyword evidence="2" id="KW-0630">Potassium</keyword>
<evidence type="ECO:0000259" key="4">
    <source>
        <dbReference type="PROSITE" id="PS51201"/>
    </source>
</evidence>
<dbReference type="InterPro" id="IPR006036">
    <property type="entry name" value="K_uptake_TrkA"/>
</dbReference>
<dbReference type="EMBL" id="CAEZTR010000105">
    <property type="protein sequence ID" value="CAB4585022.1"/>
    <property type="molecule type" value="Genomic_DNA"/>
</dbReference>
<keyword evidence="1" id="KW-0813">Transport</keyword>
<keyword evidence="1" id="KW-0406">Ion transport</keyword>
<evidence type="ECO:0000256" key="3">
    <source>
        <dbReference type="ARBA" id="ARBA00023027"/>
    </source>
</evidence>
<name>A0A6J6F7X1_9ZZZZ</name>
<feature type="domain" description="RCK C-terminal" evidence="5">
    <location>
        <begin position="135"/>
        <end position="215"/>
    </location>
</feature>
<evidence type="ECO:0000256" key="1">
    <source>
        <dbReference type="ARBA" id="ARBA00022538"/>
    </source>
</evidence>
<evidence type="ECO:0000259" key="5">
    <source>
        <dbReference type="PROSITE" id="PS51202"/>
    </source>
</evidence>
<keyword evidence="1" id="KW-0633">Potassium transport</keyword>
<dbReference type="PANTHER" id="PTHR43833">
    <property type="entry name" value="POTASSIUM CHANNEL PROTEIN 2-RELATED-RELATED"/>
    <property type="match status" value="1"/>
</dbReference>
<dbReference type="GO" id="GO:0015079">
    <property type="term" value="F:potassium ion transmembrane transporter activity"/>
    <property type="evidence" value="ECO:0007669"/>
    <property type="project" value="InterPro"/>
</dbReference>
<dbReference type="Pfam" id="PF02254">
    <property type="entry name" value="TrkA_N"/>
    <property type="match status" value="1"/>
</dbReference>
<proteinExistence type="predicted"/>
<dbReference type="GO" id="GO:0005886">
    <property type="term" value="C:plasma membrane"/>
    <property type="evidence" value="ECO:0007669"/>
    <property type="project" value="InterPro"/>
</dbReference>
<accession>A0A6J6F7X1</accession>
<dbReference type="EMBL" id="CAEZTG010000245">
    <property type="protein sequence ID" value="CAB4581599.1"/>
    <property type="molecule type" value="Genomic_DNA"/>
</dbReference>
<keyword evidence="3" id="KW-0520">NAD</keyword>
<organism evidence="7">
    <name type="scientific">freshwater metagenome</name>
    <dbReference type="NCBI Taxonomy" id="449393"/>
    <lineage>
        <taxon>unclassified sequences</taxon>
        <taxon>metagenomes</taxon>
        <taxon>ecological metagenomes</taxon>
    </lineage>
</organism>